<feature type="region of interest" description="Disordered" evidence="1">
    <location>
        <begin position="66"/>
        <end position="88"/>
    </location>
</feature>
<keyword evidence="3" id="KW-1185">Reference proteome</keyword>
<protein>
    <recommendedName>
        <fullName evidence="4">Transcriptional regulator</fullName>
    </recommendedName>
</protein>
<proteinExistence type="predicted"/>
<name>A0ABT3EAG1_STRAP</name>
<feature type="compositionally biased region" description="Basic and acidic residues" evidence="1">
    <location>
        <begin position="66"/>
        <end position="79"/>
    </location>
</feature>
<accession>A0ABT3EAG1</accession>
<evidence type="ECO:0000313" key="2">
    <source>
        <dbReference type="EMBL" id="MCW1042424.1"/>
    </source>
</evidence>
<evidence type="ECO:0000256" key="1">
    <source>
        <dbReference type="SAM" id="MobiDB-lite"/>
    </source>
</evidence>
<evidence type="ECO:0008006" key="4">
    <source>
        <dbReference type="Google" id="ProtNLM"/>
    </source>
</evidence>
<reference evidence="2 3" key="1">
    <citation type="submission" date="2022-10" db="EMBL/GenBank/DDBJ databases">
        <title>Comparative genomic study of S. anginosus.</title>
        <authorList>
            <person name="Prasad A."/>
            <person name="Ene A."/>
            <person name="Jablonska S."/>
            <person name="Du J."/>
            <person name="Wolfe A.J."/>
            <person name="Putonti C."/>
        </authorList>
    </citation>
    <scope>NUCLEOTIDE SEQUENCE [LARGE SCALE GENOMIC DNA]</scope>
    <source>
        <strain evidence="2 3">UMB9231</strain>
    </source>
</reference>
<dbReference type="EMBL" id="JAPAHU010000013">
    <property type="protein sequence ID" value="MCW1042424.1"/>
    <property type="molecule type" value="Genomic_DNA"/>
</dbReference>
<sequence>MLLYILSKPDDWDIYLDELIKNSPNTKSATERAFKELVKAGYIYQTCRSLGYRKWKWFKFASDKKMNPQTKDSFEKQTDNEMLSTETS</sequence>
<organism evidence="2 3">
    <name type="scientific">Streptococcus anginosus</name>
    <dbReference type="NCBI Taxonomy" id="1328"/>
    <lineage>
        <taxon>Bacteria</taxon>
        <taxon>Bacillati</taxon>
        <taxon>Bacillota</taxon>
        <taxon>Bacilli</taxon>
        <taxon>Lactobacillales</taxon>
        <taxon>Streptococcaceae</taxon>
        <taxon>Streptococcus</taxon>
        <taxon>Streptococcus anginosus group</taxon>
    </lineage>
</organism>
<gene>
    <name evidence="2" type="ORF">OJ597_08260</name>
</gene>
<comment type="caution">
    <text evidence="2">The sequence shown here is derived from an EMBL/GenBank/DDBJ whole genome shotgun (WGS) entry which is preliminary data.</text>
</comment>
<evidence type="ECO:0000313" key="3">
    <source>
        <dbReference type="Proteomes" id="UP001526076"/>
    </source>
</evidence>
<dbReference type="RefSeq" id="WP_101800880.1">
    <property type="nucleotide sequence ID" value="NZ_CP118046.1"/>
</dbReference>
<dbReference type="Proteomes" id="UP001526076">
    <property type="component" value="Unassembled WGS sequence"/>
</dbReference>